<gene>
    <name evidence="2" type="primary">LOC132535849</name>
</gene>
<dbReference type="RefSeq" id="XP_060039259.1">
    <property type="nucleotide sequence ID" value="XM_060183276.1"/>
</dbReference>
<protein>
    <submittedName>
        <fullName evidence="2">Zinc finger protein 277-like</fullName>
    </submittedName>
</protein>
<name>A0ABM3WRR2_ERIEU</name>
<keyword evidence="1" id="KW-1185">Reference proteome</keyword>
<evidence type="ECO:0000313" key="2">
    <source>
        <dbReference type="RefSeq" id="XP_060039259.1"/>
    </source>
</evidence>
<dbReference type="GeneID" id="132535849"/>
<evidence type="ECO:0000313" key="1">
    <source>
        <dbReference type="Proteomes" id="UP001652624"/>
    </source>
</evidence>
<dbReference type="Proteomes" id="UP001652624">
    <property type="component" value="Chromosome X"/>
</dbReference>
<sequence>MTYVIPRTLCTVFQWGYSSLHSHQQCSRVPFYPQPLQHLSFPGLLMEAILSATKLQMLPQRQPEHSRQMTSSMYP</sequence>
<organism evidence="1 2">
    <name type="scientific">Erinaceus europaeus</name>
    <name type="common">Western European hedgehog</name>
    <dbReference type="NCBI Taxonomy" id="9365"/>
    <lineage>
        <taxon>Eukaryota</taxon>
        <taxon>Metazoa</taxon>
        <taxon>Chordata</taxon>
        <taxon>Craniata</taxon>
        <taxon>Vertebrata</taxon>
        <taxon>Euteleostomi</taxon>
        <taxon>Mammalia</taxon>
        <taxon>Eutheria</taxon>
        <taxon>Laurasiatheria</taxon>
        <taxon>Eulipotyphla</taxon>
        <taxon>Erinaceidae</taxon>
        <taxon>Erinaceinae</taxon>
        <taxon>Erinaceus</taxon>
    </lineage>
</organism>
<accession>A0ABM3WRR2</accession>
<proteinExistence type="predicted"/>
<reference evidence="2" key="1">
    <citation type="submission" date="2025-08" db="UniProtKB">
        <authorList>
            <consortium name="RefSeq"/>
        </authorList>
    </citation>
    <scope>IDENTIFICATION</scope>
</reference>